<comment type="caution">
    <text evidence="10">The sequence shown here is derived from an EMBL/GenBank/DDBJ whole genome shotgun (WGS) entry which is preliminary data.</text>
</comment>
<dbReference type="GO" id="GO:0005886">
    <property type="term" value="C:plasma membrane"/>
    <property type="evidence" value="ECO:0007669"/>
    <property type="project" value="UniProtKB-SubCell"/>
</dbReference>
<dbReference type="EMBL" id="JAENIO010000021">
    <property type="protein sequence ID" value="MBK1834311.1"/>
    <property type="molecule type" value="Genomic_DNA"/>
</dbReference>
<proteinExistence type="predicted"/>
<dbReference type="PANTHER" id="PTHR30462">
    <property type="entry name" value="INTERMEMBRANE TRANSPORT PROTEIN PQIB-RELATED"/>
    <property type="match status" value="1"/>
</dbReference>
<feature type="region of interest" description="Disordered" evidence="7">
    <location>
        <begin position="552"/>
        <end position="572"/>
    </location>
</feature>
<name>A0A934RRI4_9BACT</name>
<reference evidence="10" key="1">
    <citation type="submission" date="2021-01" db="EMBL/GenBank/DDBJ databases">
        <title>Modified the classification status of verrucomicrobia.</title>
        <authorList>
            <person name="Feng X."/>
        </authorList>
    </citation>
    <scope>NUCLEOTIDE SEQUENCE</scope>
    <source>
        <strain evidence="10">KCTC 12986</strain>
    </source>
</reference>
<gene>
    <name evidence="10" type="ORF">JIN78_09595</name>
</gene>
<evidence type="ECO:0000256" key="1">
    <source>
        <dbReference type="ARBA" id="ARBA00004533"/>
    </source>
</evidence>
<evidence type="ECO:0000256" key="8">
    <source>
        <dbReference type="SAM" id="Phobius"/>
    </source>
</evidence>
<evidence type="ECO:0000259" key="9">
    <source>
        <dbReference type="Pfam" id="PF02470"/>
    </source>
</evidence>
<sequence length="572" mass="62430">MSPSTHSPESSESDLHPEIRPARRISWIWLLPLIAAILGLWLIKRHFDDVGELVKVSLPSAEGLTVGKTEVRCRAVKIGELESITLTDDLEVELDLRIKSKHVHLLREHSQFWVVTARISGGSVSGLGTVLSGAYIELDPGTGEPGRRVFEGLETPPPTPASVPGLRLELVTEDPGVVDVGSGVFFNNNLVGKIESRTFDPEFKEVRFGVFIEEKYNQLVGSNTVFWGSSGLSVSVGAEGVDVQLPSLDALLKGQVSFGLINDEISLGREVVDGFVYRLYADKKSAEAASFESDGEFLLFFDQSIRGLTEGSPVEFRGLKVGRVSEISYNLVENAMDSQTPVLIELNKRLLEKHFPPELMDEGGAGIAQALQRGLRASLKSSSLITGQLYVDMDYYPDEGEAFLANRGGYLVLPTVKTGLGQLEERVTAVIEKVNALPLDSLVRQLEATTLAAQNTLHTMNDKLESTGPLLAESQATMREMKESLTALKAILESDSTQAIPDDVRQTLAQINSSLKPLSADGAVYGDLRRTMDELRSATRSIERLTETISDKPNSLIFGKPSSSNNIPRAKR</sequence>
<dbReference type="Pfam" id="PF02470">
    <property type="entry name" value="MlaD"/>
    <property type="match status" value="2"/>
</dbReference>
<keyword evidence="11" id="KW-1185">Reference proteome</keyword>
<keyword evidence="5 8" id="KW-1133">Transmembrane helix</keyword>
<organism evidence="10 11">
    <name type="scientific">Roseibacillus ishigakijimensis</name>
    <dbReference type="NCBI Taxonomy" id="454146"/>
    <lineage>
        <taxon>Bacteria</taxon>
        <taxon>Pseudomonadati</taxon>
        <taxon>Verrucomicrobiota</taxon>
        <taxon>Verrucomicrobiia</taxon>
        <taxon>Verrucomicrobiales</taxon>
        <taxon>Verrucomicrobiaceae</taxon>
        <taxon>Roseibacillus</taxon>
    </lineage>
</organism>
<dbReference type="AlphaFoldDB" id="A0A934RRI4"/>
<dbReference type="PANTHER" id="PTHR30462:SF2">
    <property type="entry name" value="INTERMEMBRANE TRANSPORT PROTEIN PQIB"/>
    <property type="match status" value="1"/>
</dbReference>
<feature type="transmembrane region" description="Helical" evidence="8">
    <location>
        <begin position="25"/>
        <end position="43"/>
    </location>
</feature>
<comment type="subcellular location">
    <subcellularLocation>
        <location evidence="1">Cell inner membrane</location>
    </subcellularLocation>
</comment>
<dbReference type="Proteomes" id="UP000604083">
    <property type="component" value="Unassembled WGS sequence"/>
</dbReference>
<feature type="domain" description="Mce/MlaD" evidence="9">
    <location>
        <begin position="304"/>
        <end position="394"/>
    </location>
</feature>
<evidence type="ECO:0000256" key="7">
    <source>
        <dbReference type="SAM" id="MobiDB-lite"/>
    </source>
</evidence>
<evidence type="ECO:0000256" key="2">
    <source>
        <dbReference type="ARBA" id="ARBA00022475"/>
    </source>
</evidence>
<accession>A0A934RRI4</accession>
<evidence type="ECO:0000256" key="4">
    <source>
        <dbReference type="ARBA" id="ARBA00022692"/>
    </source>
</evidence>
<feature type="compositionally biased region" description="Polar residues" evidence="7">
    <location>
        <begin position="561"/>
        <end position="572"/>
    </location>
</feature>
<evidence type="ECO:0000256" key="5">
    <source>
        <dbReference type="ARBA" id="ARBA00022989"/>
    </source>
</evidence>
<keyword evidence="6 8" id="KW-0472">Membrane</keyword>
<feature type="domain" description="Mce/MlaD" evidence="9">
    <location>
        <begin position="53"/>
        <end position="141"/>
    </location>
</feature>
<keyword evidence="4 8" id="KW-0812">Transmembrane</keyword>
<evidence type="ECO:0000313" key="10">
    <source>
        <dbReference type="EMBL" id="MBK1834311.1"/>
    </source>
</evidence>
<dbReference type="InterPro" id="IPR003399">
    <property type="entry name" value="Mce/MlaD"/>
</dbReference>
<keyword evidence="3" id="KW-0997">Cell inner membrane</keyword>
<evidence type="ECO:0000256" key="3">
    <source>
        <dbReference type="ARBA" id="ARBA00022519"/>
    </source>
</evidence>
<dbReference type="RefSeq" id="WP_200391746.1">
    <property type="nucleotide sequence ID" value="NZ_JAENIO010000021.1"/>
</dbReference>
<keyword evidence="2" id="KW-1003">Cell membrane</keyword>
<dbReference type="InterPro" id="IPR051800">
    <property type="entry name" value="PqiA-PqiB_transport"/>
</dbReference>
<protein>
    <submittedName>
        <fullName evidence="10">MCE family protein</fullName>
    </submittedName>
</protein>
<evidence type="ECO:0000256" key="6">
    <source>
        <dbReference type="ARBA" id="ARBA00023136"/>
    </source>
</evidence>
<evidence type="ECO:0000313" key="11">
    <source>
        <dbReference type="Proteomes" id="UP000604083"/>
    </source>
</evidence>